<keyword evidence="2" id="KW-0547">Nucleotide-binding</keyword>
<evidence type="ECO:0000259" key="4">
    <source>
        <dbReference type="SMART" id="SM00382"/>
    </source>
</evidence>
<dbReference type="AlphaFoldDB" id="A0A1F6CUU8"/>
<dbReference type="Gene3D" id="3.40.50.300">
    <property type="entry name" value="P-loop containing nucleotide triphosphate hydrolases"/>
    <property type="match status" value="1"/>
</dbReference>
<protein>
    <recommendedName>
        <fullName evidence="4">AAA+ ATPase domain-containing protein</fullName>
    </recommendedName>
</protein>
<dbReference type="SMART" id="SM00382">
    <property type="entry name" value="AAA"/>
    <property type="match status" value="1"/>
</dbReference>
<dbReference type="STRING" id="1798480.A2851_04335"/>
<dbReference type="Proteomes" id="UP000176863">
    <property type="component" value="Unassembled WGS sequence"/>
</dbReference>
<evidence type="ECO:0000313" key="5">
    <source>
        <dbReference type="EMBL" id="OGG52887.1"/>
    </source>
</evidence>
<dbReference type="GO" id="GO:0005886">
    <property type="term" value="C:plasma membrane"/>
    <property type="evidence" value="ECO:0007669"/>
    <property type="project" value="TreeGrafter"/>
</dbReference>
<reference evidence="5 6" key="1">
    <citation type="journal article" date="2016" name="Nat. Commun.">
        <title>Thousands of microbial genomes shed light on interconnected biogeochemical processes in an aquifer system.</title>
        <authorList>
            <person name="Anantharaman K."/>
            <person name="Brown C.T."/>
            <person name="Hug L.A."/>
            <person name="Sharon I."/>
            <person name="Castelle C.J."/>
            <person name="Probst A.J."/>
            <person name="Thomas B.C."/>
            <person name="Singh A."/>
            <person name="Wilkins M.J."/>
            <person name="Karaoz U."/>
            <person name="Brodie E.L."/>
            <person name="Williams K.H."/>
            <person name="Hubbard S.S."/>
            <person name="Banfield J.F."/>
        </authorList>
    </citation>
    <scope>NUCLEOTIDE SEQUENCE [LARGE SCALE GENOMIC DNA]</scope>
</reference>
<sequence length="447" mass="48341">MKLSDITGVRIKKVAVVAQVVASSAVAVGAAAVVAATRVASPHNSHSIVEHELEKGTELSVIRLVDLLIERAQAAHASDIHLDPRAGSVVVRLRIDGILQDAHTLPSSIHHEVISRIKILCGLRTDEHQAAQDGRFRITLESALSVDVRVSIVPTYHGENAVLRLLSDQAEEFTLETLGLTPENRAKILRAINKPHGMILATGPTGSGKTTTLYTLVKMLNVPAVSIITVEDPIEYSISGINQIQINPRTGLTFANGLRSILRQDPNIIMVGEIRDTETAGLAVNTALTGHLVLSTLHTNDAPTTLPRLLDMKIEPYLIASTVNIAIGQRLVRRICKQCKEERPMTSAEAGSLSEIMSAELIELPGVFYAGSGCEACAGTGYRGRAGIHEVMEIDNDIREAILHKTSAREIRDVAIRQGMTPLVVDGFHKAAQGLTTIEEVLRTRYE</sequence>
<dbReference type="InterPro" id="IPR001482">
    <property type="entry name" value="T2SS/T4SS_dom"/>
</dbReference>
<keyword evidence="3" id="KW-0067">ATP-binding</keyword>
<evidence type="ECO:0000256" key="2">
    <source>
        <dbReference type="ARBA" id="ARBA00022741"/>
    </source>
</evidence>
<gene>
    <name evidence="5" type="ORF">A2851_04335</name>
</gene>
<proteinExistence type="inferred from homology"/>
<dbReference type="InterPro" id="IPR027417">
    <property type="entry name" value="P-loop_NTPase"/>
</dbReference>
<evidence type="ECO:0000256" key="3">
    <source>
        <dbReference type="ARBA" id="ARBA00022840"/>
    </source>
</evidence>
<name>A0A1F6CUU8_9BACT</name>
<evidence type="ECO:0000313" key="6">
    <source>
        <dbReference type="Proteomes" id="UP000176863"/>
    </source>
</evidence>
<feature type="domain" description="AAA+ ATPase" evidence="4">
    <location>
        <begin position="195"/>
        <end position="320"/>
    </location>
</feature>
<evidence type="ECO:0000256" key="1">
    <source>
        <dbReference type="ARBA" id="ARBA00006611"/>
    </source>
</evidence>
<dbReference type="EMBL" id="MFKT01000021">
    <property type="protein sequence ID" value="OGG52887.1"/>
    <property type="molecule type" value="Genomic_DNA"/>
</dbReference>
<dbReference type="Gene3D" id="3.30.450.90">
    <property type="match status" value="1"/>
</dbReference>
<dbReference type="Pfam" id="PF00437">
    <property type="entry name" value="T2SSE"/>
    <property type="match status" value="1"/>
</dbReference>
<comment type="similarity">
    <text evidence="1">Belongs to the GSP E family.</text>
</comment>
<dbReference type="FunFam" id="3.40.50.300:FF:000398">
    <property type="entry name" value="Type IV pilus assembly ATPase PilB"/>
    <property type="match status" value="1"/>
</dbReference>
<dbReference type="InterPro" id="IPR003593">
    <property type="entry name" value="AAA+_ATPase"/>
</dbReference>
<dbReference type="CDD" id="cd01129">
    <property type="entry name" value="PulE-GspE-like"/>
    <property type="match status" value="1"/>
</dbReference>
<dbReference type="PANTHER" id="PTHR30258">
    <property type="entry name" value="TYPE II SECRETION SYSTEM PROTEIN GSPE-RELATED"/>
    <property type="match status" value="1"/>
</dbReference>
<dbReference type="GO" id="GO:0005524">
    <property type="term" value="F:ATP binding"/>
    <property type="evidence" value="ECO:0007669"/>
    <property type="project" value="UniProtKB-KW"/>
</dbReference>
<dbReference type="SUPFAM" id="SSF52540">
    <property type="entry name" value="P-loop containing nucleoside triphosphate hydrolases"/>
    <property type="match status" value="1"/>
</dbReference>
<accession>A0A1F6CUU8</accession>
<comment type="caution">
    <text evidence="5">The sequence shown here is derived from an EMBL/GenBank/DDBJ whole genome shotgun (WGS) entry which is preliminary data.</text>
</comment>
<organism evidence="5 6">
    <name type="scientific">Candidatus Kaiserbacteria bacterium RIFCSPHIGHO2_01_FULL_53_29</name>
    <dbReference type="NCBI Taxonomy" id="1798480"/>
    <lineage>
        <taxon>Bacteria</taxon>
        <taxon>Candidatus Kaiseribacteriota</taxon>
    </lineage>
</organism>
<dbReference type="GO" id="GO:0016887">
    <property type="term" value="F:ATP hydrolysis activity"/>
    <property type="evidence" value="ECO:0007669"/>
    <property type="project" value="TreeGrafter"/>
</dbReference>
<dbReference type="PANTHER" id="PTHR30258:SF2">
    <property type="entry name" value="COMG OPERON PROTEIN 1"/>
    <property type="match status" value="1"/>
</dbReference>